<dbReference type="STRING" id="1308866.J416_13229"/>
<evidence type="ECO:0000313" key="6">
    <source>
        <dbReference type="Proteomes" id="UP000012283"/>
    </source>
</evidence>
<keyword evidence="1" id="KW-0805">Transcription regulation</keyword>
<reference evidence="5 6" key="1">
    <citation type="submission" date="2013-03" db="EMBL/GenBank/DDBJ databases">
        <title>Draft genome sequence of Gracibacillus halophilus YIM-C55.5, a moderately halophilic and thermophilic organism from the Xiaochaidamu salt lake.</title>
        <authorList>
            <person name="Sugumar T."/>
            <person name="Polireddy D.R."/>
            <person name="Antony A."/>
            <person name="Madhava Y.R."/>
            <person name="Sivakumar N."/>
        </authorList>
    </citation>
    <scope>NUCLEOTIDE SEQUENCE [LARGE SCALE GENOMIC DNA]</scope>
    <source>
        <strain evidence="5 6">YIM-C55.5</strain>
    </source>
</reference>
<dbReference type="Pfam" id="PF13377">
    <property type="entry name" value="Peripla_BP_3"/>
    <property type="match status" value="1"/>
</dbReference>
<dbReference type="InterPro" id="IPR046335">
    <property type="entry name" value="LacI/GalR-like_sensor"/>
</dbReference>
<keyword evidence="6" id="KW-1185">Reference proteome</keyword>
<dbReference type="Gene3D" id="3.40.50.2300">
    <property type="match status" value="2"/>
</dbReference>
<name>N4WS51_9BACI</name>
<gene>
    <name evidence="5" type="ORF">J416_13229</name>
</gene>
<comment type="caution">
    <text evidence="5">The sequence shown here is derived from an EMBL/GenBank/DDBJ whole genome shotgun (WGS) entry which is preliminary data.</text>
</comment>
<dbReference type="AlphaFoldDB" id="N4WS51"/>
<keyword evidence="2" id="KW-0238">DNA-binding</keyword>
<proteinExistence type="predicted"/>
<dbReference type="EMBL" id="APML01000066">
    <property type="protein sequence ID" value="ENH96001.1"/>
    <property type="molecule type" value="Genomic_DNA"/>
</dbReference>
<dbReference type="SUPFAM" id="SSF53822">
    <property type="entry name" value="Periplasmic binding protein-like I"/>
    <property type="match status" value="1"/>
</dbReference>
<evidence type="ECO:0000313" key="5">
    <source>
        <dbReference type="EMBL" id="ENH96001.1"/>
    </source>
</evidence>
<protein>
    <submittedName>
        <fullName evidence="5">LacI family transcriptional regulator</fullName>
    </submittedName>
</protein>
<evidence type="ECO:0000256" key="2">
    <source>
        <dbReference type="ARBA" id="ARBA00023125"/>
    </source>
</evidence>
<feature type="domain" description="Transcriptional regulator LacI/GalR-like sensor" evidence="4">
    <location>
        <begin position="67"/>
        <end position="229"/>
    </location>
</feature>
<dbReference type="PATRIC" id="fig|1308866.3.peg.2672"/>
<accession>N4WS51</accession>
<keyword evidence="3" id="KW-0804">Transcription</keyword>
<dbReference type="PANTHER" id="PTHR30146:SF149">
    <property type="entry name" value="HTH-TYPE TRANSCRIPTIONAL REGULATOR EBGR"/>
    <property type="match status" value="1"/>
</dbReference>
<feature type="non-terminal residue" evidence="5">
    <location>
        <position position="1"/>
    </location>
</feature>
<dbReference type="Proteomes" id="UP000012283">
    <property type="component" value="Unassembled WGS sequence"/>
</dbReference>
<dbReference type="RefSeq" id="WP_003473082.1">
    <property type="nucleotide sequence ID" value="NZ_APML01000066.1"/>
</dbReference>
<evidence type="ECO:0000256" key="1">
    <source>
        <dbReference type="ARBA" id="ARBA00023015"/>
    </source>
</evidence>
<sequence length="235" mass="26373">KTMQYLQLLKEKQVDGMIFTSETLKEEYYNFIKEMEIPMVLLSSESYDFPVPFVKVNDQHAAYSATEYLIKKGHEKIGMISGNANDPVAGLPRINGVKQAMQANNFPVHDHQIVVETGFGFEDGINGFHRLIKQFPDITAIFAASDEIALGVISAAYQLNVKVPDDISLIGYDNLSIAEMSTPPLTSVHQPLYDMGAKATELVFEMINQPEKLVESRIFQHEIKERDSVKDLSSN</sequence>
<dbReference type="GO" id="GO:0000976">
    <property type="term" value="F:transcription cis-regulatory region binding"/>
    <property type="evidence" value="ECO:0007669"/>
    <property type="project" value="TreeGrafter"/>
</dbReference>
<dbReference type="GO" id="GO:0003700">
    <property type="term" value="F:DNA-binding transcription factor activity"/>
    <property type="evidence" value="ECO:0007669"/>
    <property type="project" value="TreeGrafter"/>
</dbReference>
<evidence type="ECO:0000259" key="4">
    <source>
        <dbReference type="Pfam" id="PF13377"/>
    </source>
</evidence>
<dbReference type="OrthoDB" id="9784962at2"/>
<dbReference type="PANTHER" id="PTHR30146">
    <property type="entry name" value="LACI-RELATED TRANSCRIPTIONAL REPRESSOR"/>
    <property type="match status" value="1"/>
</dbReference>
<organism evidence="5 6">
    <name type="scientific">Gracilibacillus halophilus YIM-C55.5</name>
    <dbReference type="NCBI Taxonomy" id="1308866"/>
    <lineage>
        <taxon>Bacteria</taxon>
        <taxon>Bacillati</taxon>
        <taxon>Bacillota</taxon>
        <taxon>Bacilli</taxon>
        <taxon>Bacillales</taxon>
        <taxon>Bacillaceae</taxon>
        <taxon>Gracilibacillus</taxon>
    </lineage>
</organism>
<evidence type="ECO:0000256" key="3">
    <source>
        <dbReference type="ARBA" id="ARBA00023163"/>
    </source>
</evidence>
<dbReference type="eggNOG" id="COG1609">
    <property type="taxonomic scope" value="Bacteria"/>
</dbReference>
<dbReference type="InterPro" id="IPR028082">
    <property type="entry name" value="Peripla_BP_I"/>
</dbReference>